<evidence type="ECO:0000259" key="2">
    <source>
        <dbReference type="Pfam" id="PF07158"/>
    </source>
</evidence>
<proteinExistence type="predicted"/>
<feature type="transmembrane region" description="Helical" evidence="1">
    <location>
        <begin position="26"/>
        <end position="43"/>
    </location>
</feature>
<keyword evidence="1" id="KW-0812">Transmembrane</keyword>
<sequence>MPNLAIISLLAIFIAIIIGFYKKTNVGIIMVAFAFILSLAYHIPTAKLFKGFSVSLFLTMLGVTYLFSILHNNKTLEILSKKIVGSVHKRNLLPVAIYIVGFVLCAVGPGAIPVLAIVPVIAIPIAFQARLNPIMMAIIGQCGVFGGRMMQITPEGVLVMELMEKQQLTPSLFPVWLCLFITSVLMAILCYVWYRGWRLDDLDINAAGSTNNVTPKFTTVHWCSLAGLVALILCAVVFSLNVGLTAFVIGALLSALGAGDENSAIKGIPWSVLILVCGVGLLMNVVMESGGISLLAKTLTTVMNETTASSVMVTTAAIMSFFSSGLGVVFPTLIPTCQGIVEHLGANISAIELVAMVVVGGTVSGVSPVSTTGALIMSGVATNKEAEQKYTPSKMFIELFGWAFAAMILSFVMAIIGIYALFC</sequence>
<dbReference type="RefSeq" id="WP_142463268.1">
    <property type="nucleotide sequence ID" value="NZ_CABGHF010000022.1"/>
</dbReference>
<feature type="transmembrane region" description="Helical" evidence="1">
    <location>
        <begin position="92"/>
        <end position="125"/>
    </location>
</feature>
<reference evidence="3 4" key="1">
    <citation type="submission" date="2019-07" db="EMBL/GenBank/DDBJ databases">
        <authorList>
            <person name="Brisse S."/>
            <person name="Rodrigues C."/>
            <person name="Thorpe H."/>
        </authorList>
    </citation>
    <scope>NUCLEOTIDE SEQUENCE [LARGE SCALE GENOMIC DNA]</scope>
    <source>
        <strain evidence="3">SB6408</strain>
    </source>
</reference>
<dbReference type="AlphaFoldDB" id="A0A564LJ83"/>
<feature type="transmembrane region" description="Helical" evidence="1">
    <location>
        <begin position="346"/>
        <end position="367"/>
    </location>
</feature>
<accession>A0A564LJ83</accession>
<feature type="transmembrane region" description="Helical" evidence="1">
    <location>
        <begin position="225"/>
        <end position="256"/>
    </location>
</feature>
<feature type="transmembrane region" description="Helical" evidence="1">
    <location>
        <begin position="171"/>
        <end position="194"/>
    </location>
</feature>
<feature type="domain" description="Dicarboxylate carrier MatC N-terminal" evidence="2">
    <location>
        <begin position="5"/>
        <end position="147"/>
    </location>
</feature>
<feature type="transmembrane region" description="Helical" evidence="1">
    <location>
        <begin position="307"/>
        <end position="334"/>
    </location>
</feature>
<dbReference type="InterPro" id="IPR009827">
    <property type="entry name" value="MatC_N"/>
</dbReference>
<organism evidence="3 4">
    <name type="scientific">Klebsiella spallanzanii</name>
    <dbReference type="NCBI Taxonomy" id="2587528"/>
    <lineage>
        <taxon>Bacteria</taxon>
        <taxon>Pseudomonadati</taxon>
        <taxon>Pseudomonadota</taxon>
        <taxon>Gammaproteobacteria</taxon>
        <taxon>Enterobacterales</taxon>
        <taxon>Enterobacteriaceae</taxon>
        <taxon>Klebsiella/Raoultella group</taxon>
        <taxon>Klebsiella</taxon>
    </lineage>
</organism>
<feature type="transmembrane region" description="Helical" evidence="1">
    <location>
        <begin position="6"/>
        <end position="21"/>
    </location>
</feature>
<dbReference type="Proteomes" id="UP000318370">
    <property type="component" value="Unassembled WGS sequence"/>
</dbReference>
<evidence type="ECO:0000313" key="4">
    <source>
        <dbReference type="Proteomes" id="UP000318370"/>
    </source>
</evidence>
<feature type="transmembrane region" description="Helical" evidence="1">
    <location>
        <begin position="268"/>
        <end position="287"/>
    </location>
</feature>
<name>A0A564LJ83_9ENTR</name>
<keyword evidence="1" id="KW-1133">Transmembrane helix</keyword>
<protein>
    <recommendedName>
        <fullName evidence="2">Dicarboxylate carrier MatC N-terminal domain-containing protein</fullName>
    </recommendedName>
</protein>
<feature type="transmembrane region" description="Helical" evidence="1">
    <location>
        <begin position="49"/>
        <end position="71"/>
    </location>
</feature>
<evidence type="ECO:0000256" key="1">
    <source>
        <dbReference type="SAM" id="Phobius"/>
    </source>
</evidence>
<evidence type="ECO:0000313" key="3">
    <source>
        <dbReference type="EMBL" id="VUS81563.1"/>
    </source>
</evidence>
<gene>
    <name evidence="3" type="ORF">SB6408_05569</name>
</gene>
<keyword evidence="1" id="KW-0472">Membrane</keyword>
<dbReference type="Pfam" id="PF07158">
    <property type="entry name" value="MatC_N"/>
    <property type="match status" value="1"/>
</dbReference>
<dbReference type="EMBL" id="CABGHF010000022">
    <property type="protein sequence ID" value="VUS81563.1"/>
    <property type="molecule type" value="Genomic_DNA"/>
</dbReference>
<feature type="transmembrane region" description="Helical" evidence="1">
    <location>
        <begin position="399"/>
        <end position="422"/>
    </location>
</feature>